<evidence type="ECO:0000256" key="2">
    <source>
        <dbReference type="SAM" id="Phobius"/>
    </source>
</evidence>
<accession>A0ABR0H710</accession>
<name>A0ABR0H710_9PEZI</name>
<protein>
    <submittedName>
        <fullName evidence="3">Uncharacterized protein</fullName>
    </submittedName>
</protein>
<feature type="transmembrane region" description="Helical" evidence="2">
    <location>
        <begin position="144"/>
        <end position="163"/>
    </location>
</feature>
<keyword evidence="2" id="KW-1133">Transmembrane helix</keyword>
<dbReference type="RefSeq" id="XP_062763637.1">
    <property type="nucleotide sequence ID" value="XM_062914868.1"/>
</dbReference>
<feature type="transmembrane region" description="Helical" evidence="2">
    <location>
        <begin position="628"/>
        <end position="650"/>
    </location>
</feature>
<gene>
    <name evidence="3" type="ORF">QC763_610450</name>
</gene>
<organism evidence="3 4">
    <name type="scientific">Podospora pseudopauciseta</name>
    <dbReference type="NCBI Taxonomy" id="2093780"/>
    <lineage>
        <taxon>Eukaryota</taxon>
        <taxon>Fungi</taxon>
        <taxon>Dikarya</taxon>
        <taxon>Ascomycota</taxon>
        <taxon>Pezizomycotina</taxon>
        <taxon>Sordariomycetes</taxon>
        <taxon>Sordariomycetidae</taxon>
        <taxon>Sordariales</taxon>
        <taxon>Podosporaceae</taxon>
        <taxon>Podospora</taxon>
    </lineage>
</organism>
<proteinExistence type="predicted"/>
<keyword evidence="2" id="KW-0812">Transmembrane</keyword>
<evidence type="ECO:0000313" key="3">
    <source>
        <dbReference type="EMBL" id="KAK4663671.1"/>
    </source>
</evidence>
<feature type="transmembrane region" description="Helical" evidence="2">
    <location>
        <begin position="205"/>
        <end position="227"/>
    </location>
</feature>
<dbReference type="PANTHER" id="PTHR35394:SF5">
    <property type="entry name" value="DUF3176 DOMAIN-CONTAINING PROTEIN"/>
    <property type="match status" value="1"/>
</dbReference>
<evidence type="ECO:0000256" key="1">
    <source>
        <dbReference type="SAM" id="MobiDB-lite"/>
    </source>
</evidence>
<keyword evidence="4" id="KW-1185">Reference proteome</keyword>
<keyword evidence="2" id="KW-0472">Membrane</keyword>
<dbReference type="InterPro" id="IPR021514">
    <property type="entry name" value="DUF3176"/>
</dbReference>
<feature type="region of interest" description="Disordered" evidence="1">
    <location>
        <begin position="52"/>
        <end position="74"/>
    </location>
</feature>
<evidence type="ECO:0000313" key="4">
    <source>
        <dbReference type="Proteomes" id="UP001326199"/>
    </source>
</evidence>
<dbReference type="Pfam" id="PF11374">
    <property type="entry name" value="DUF3176"/>
    <property type="match status" value="1"/>
</dbReference>
<comment type="caution">
    <text evidence="3">The sequence shown here is derived from an EMBL/GenBank/DDBJ whole genome shotgun (WGS) entry which is preliminary data.</text>
</comment>
<reference evidence="3 4" key="1">
    <citation type="journal article" date="2023" name="bioRxiv">
        <title>High-quality genome assemblies of four members of thePodospora anserinaspecies complex.</title>
        <authorList>
            <person name="Ament-Velasquez S.L."/>
            <person name="Vogan A.A."/>
            <person name="Wallerman O."/>
            <person name="Hartmann F."/>
            <person name="Gautier V."/>
            <person name="Silar P."/>
            <person name="Giraud T."/>
            <person name="Johannesson H."/>
        </authorList>
    </citation>
    <scope>NUCLEOTIDE SEQUENCE [LARGE SCALE GENOMIC DNA]</scope>
    <source>
        <strain evidence="3 4">CBS 411.78</strain>
    </source>
</reference>
<dbReference type="GeneID" id="87935211"/>
<dbReference type="EMBL" id="JAFFHB010000008">
    <property type="protein sequence ID" value="KAK4663671.1"/>
    <property type="molecule type" value="Genomic_DNA"/>
</dbReference>
<sequence length="733" mass="81207">MDHLNANHIYHHGHGYGPVADLYTGVPSGLYDAAPSTRDFDSTTQWVNTLEGPSAASSKRGQEGPQPAFTHDPNQELKGVRVSSHWSEAASSAFTKPLWRIWMLEMLCVLLSLLAFITIVVTLFKFDRQKLPDWPLKISLNTFLAFFTTLSKAAFMVPVSIAISQAQWSWFLDERPLHDFHVIDQASRGPWGSIVLLTRIRTKHIVVIGAFITIISVVTSPITQLAISYPVREVVAAELAEVPAVRTVMSPRDEVTFATRTAMLEAITPDGKQSRRVRMAPTGATCPTGNCTFDVFHSLGVCVEMVDISSAIVVQSWPGPEPGEEAVVKNNGSVVMMGDPFYPRRTIWNASLPGTHVDLVHQSRMAAMSDMLVGNQTVGFADNPTLMATRIASFVELYTVPIPQNDENMRQLTDMSNGSNIASATHQFRHEALEFLFHLCVQTYNTTVRNGIHDNQLIATTSQPTPEDSDFFLNMNCSSKVGVPTGCRHSPSSKWNITLHLESPPNSSIPSGSFSANYRAMEFIAGEMKTYMMGSGRETYYEPWDSPSRGVVTRSDFIKTIMQMVLYTETTIINTTARIDTMTYLFKNIATSISYRLRTTDQELQLSSDAFNVTGQAWKQESYVQITWPWLTFLAVELLVASIFLVATIIGQVRMRKTARHEGGSDYSEMFFDYKDAAIAPLLALGQQCRSEAGGGLGPREVMEKAAKSLRVKIDGNEVVVSRSEVRGVNIIG</sequence>
<dbReference type="Proteomes" id="UP001326199">
    <property type="component" value="Unassembled WGS sequence"/>
</dbReference>
<dbReference type="PANTHER" id="PTHR35394">
    <property type="entry name" value="DUF3176 DOMAIN-CONTAINING PROTEIN"/>
    <property type="match status" value="1"/>
</dbReference>
<feature type="transmembrane region" description="Helical" evidence="2">
    <location>
        <begin position="101"/>
        <end position="124"/>
    </location>
</feature>